<dbReference type="PANTHER" id="PTHR14917:SF4">
    <property type="entry name" value="SPERMATOGENESIS-ASSOCIATED 7"/>
    <property type="match status" value="1"/>
</dbReference>
<feature type="compositionally biased region" description="Low complexity" evidence="1">
    <location>
        <begin position="129"/>
        <end position="147"/>
    </location>
</feature>
<feature type="region of interest" description="Disordered" evidence="1">
    <location>
        <begin position="234"/>
        <end position="359"/>
    </location>
</feature>
<organism evidence="2 3">
    <name type="scientific">Mugilogobius chulae</name>
    <name type="common">yellowstripe goby</name>
    <dbReference type="NCBI Taxonomy" id="88201"/>
    <lineage>
        <taxon>Eukaryota</taxon>
        <taxon>Metazoa</taxon>
        <taxon>Chordata</taxon>
        <taxon>Craniata</taxon>
        <taxon>Vertebrata</taxon>
        <taxon>Euteleostomi</taxon>
        <taxon>Actinopterygii</taxon>
        <taxon>Neopterygii</taxon>
        <taxon>Teleostei</taxon>
        <taxon>Neoteleostei</taxon>
        <taxon>Acanthomorphata</taxon>
        <taxon>Gobiaria</taxon>
        <taxon>Gobiiformes</taxon>
        <taxon>Gobioidei</taxon>
        <taxon>Gobiidae</taxon>
        <taxon>Gobionellinae</taxon>
        <taxon>Mugilogobius</taxon>
    </lineage>
</organism>
<feature type="region of interest" description="Disordered" evidence="1">
    <location>
        <begin position="91"/>
        <end position="181"/>
    </location>
</feature>
<feature type="compositionally biased region" description="Polar residues" evidence="1">
    <location>
        <begin position="342"/>
        <end position="359"/>
    </location>
</feature>
<dbReference type="EMBL" id="JBBPFD010000010">
    <property type="protein sequence ID" value="KAK7910538.1"/>
    <property type="molecule type" value="Genomic_DNA"/>
</dbReference>
<gene>
    <name evidence="2" type="ORF">WMY93_015222</name>
</gene>
<name>A0AAW0P1I6_9GOBI</name>
<dbReference type="GO" id="GO:0000226">
    <property type="term" value="P:microtubule cytoskeleton organization"/>
    <property type="evidence" value="ECO:0007669"/>
    <property type="project" value="TreeGrafter"/>
</dbReference>
<accession>A0AAW0P1I6</accession>
<dbReference type="AlphaFoldDB" id="A0AAW0P1I6"/>
<feature type="compositionally biased region" description="Polar residues" evidence="1">
    <location>
        <begin position="118"/>
        <end position="128"/>
    </location>
</feature>
<feature type="compositionally biased region" description="Low complexity" evidence="1">
    <location>
        <begin position="332"/>
        <end position="341"/>
    </location>
</feature>
<evidence type="ECO:0000313" key="3">
    <source>
        <dbReference type="Proteomes" id="UP001460270"/>
    </source>
</evidence>
<proteinExistence type="predicted"/>
<feature type="compositionally biased region" description="Basic and acidic residues" evidence="1">
    <location>
        <begin position="281"/>
        <end position="307"/>
    </location>
</feature>
<dbReference type="PANTHER" id="PTHR14917">
    <property type="entry name" value="SPERMATOGENESIS-ASSOCIATED PROTEIN 7"/>
    <property type="match status" value="1"/>
</dbReference>
<dbReference type="Proteomes" id="UP001460270">
    <property type="component" value="Unassembled WGS sequence"/>
</dbReference>
<feature type="compositionally biased region" description="Low complexity" evidence="1">
    <location>
        <begin position="100"/>
        <end position="117"/>
    </location>
</feature>
<feature type="compositionally biased region" description="Polar residues" evidence="1">
    <location>
        <begin position="159"/>
        <end position="175"/>
    </location>
</feature>
<sequence>MEKMGCFEDDMDSRVPSGSASSASGYSLRSRGSSAAKISPFCPRSSSKLTQSIVKDHMISHYRKVYSAKAAIDTSVPKSLLYSVKYNDQLKQGGTKNSVRPQSARSLSQRSRASFSPAQSRLSLQSDHSPYTSSRISTTSTLRPSTSFHPKSTVYPSYRPTSSSDRPHRSLSTFSLHAGGDHYKSFQDPIQKTYSGDLLEKHAGRFTEEKPFTPKTLRSDKSSYLSKCRFYRAPQRNAQDARGSGITRQEGRKSTSNRKSTQELRERSQGFSTDQDYSEDDLSHSYTSDRREDRTERHRSREQDVPRSFHRASYEQSKSRSPGVWTQKRRSSSTWSSSRPSQMTSYPEGLSQTASSKEL</sequence>
<dbReference type="GO" id="GO:0036064">
    <property type="term" value="C:ciliary basal body"/>
    <property type="evidence" value="ECO:0007669"/>
    <property type="project" value="TreeGrafter"/>
</dbReference>
<dbReference type="GO" id="GO:0005930">
    <property type="term" value="C:axoneme"/>
    <property type="evidence" value="ECO:0007669"/>
    <property type="project" value="TreeGrafter"/>
</dbReference>
<evidence type="ECO:0000256" key="1">
    <source>
        <dbReference type="SAM" id="MobiDB-lite"/>
    </source>
</evidence>
<feature type="region of interest" description="Disordered" evidence="1">
    <location>
        <begin position="1"/>
        <end position="29"/>
    </location>
</feature>
<dbReference type="InterPro" id="IPR029357">
    <property type="entry name" value="SPATA7"/>
</dbReference>
<dbReference type="Pfam" id="PF15244">
    <property type="entry name" value="HSD3"/>
    <property type="match status" value="2"/>
</dbReference>
<keyword evidence="3" id="KW-1185">Reference proteome</keyword>
<comment type="caution">
    <text evidence="2">The sequence shown here is derived from an EMBL/GenBank/DDBJ whole genome shotgun (WGS) entry which is preliminary data.</text>
</comment>
<feature type="compositionally biased region" description="Low complexity" evidence="1">
    <location>
        <begin position="14"/>
        <end position="29"/>
    </location>
</feature>
<protein>
    <submittedName>
        <fullName evidence="2">Uncharacterized protein</fullName>
    </submittedName>
</protein>
<reference evidence="3" key="1">
    <citation type="submission" date="2024-04" db="EMBL/GenBank/DDBJ databases">
        <title>Salinicola lusitanus LLJ914,a marine bacterium isolated from the Okinawa Trough.</title>
        <authorList>
            <person name="Li J."/>
        </authorList>
    </citation>
    <scope>NUCLEOTIDE SEQUENCE [LARGE SCALE GENOMIC DNA]</scope>
</reference>
<evidence type="ECO:0000313" key="2">
    <source>
        <dbReference type="EMBL" id="KAK7910538.1"/>
    </source>
</evidence>